<organism evidence="10">
    <name type="scientific">Chaetoceros debilis</name>
    <dbReference type="NCBI Taxonomy" id="122233"/>
    <lineage>
        <taxon>Eukaryota</taxon>
        <taxon>Sar</taxon>
        <taxon>Stramenopiles</taxon>
        <taxon>Ochrophyta</taxon>
        <taxon>Bacillariophyta</taxon>
        <taxon>Coscinodiscophyceae</taxon>
        <taxon>Chaetocerotophycidae</taxon>
        <taxon>Chaetocerotales</taxon>
        <taxon>Chaetocerotaceae</taxon>
        <taxon>Chaetoceros</taxon>
    </lineage>
</organism>
<keyword evidence="5" id="KW-0159">Chromosome partition</keyword>
<keyword evidence="4" id="KW-0963">Cytoplasm</keyword>
<feature type="region of interest" description="Disordered" evidence="8">
    <location>
        <begin position="90"/>
        <end position="148"/>
    </location>
</feature>
<dbReference type="SUPFAM" id="SSF68906">
    <property type="entry name" value="SAP domain"/>
    <property type="match status" value="1"/>
</dbReference>
<dbReference type="InterPro" id="IPR036361">
    <property type="entry name" value="SAP_dom_sf"/>
</dbReference>
<feature type="compositionally biased region" description="Basic and acidic residues" evidence="8">
    <location>
        <begin position="116"/>
        <end position="140"/>
    </location>
</feature>
<feature type="domain" description="SAP" evidence="9">
    <location>
        <begin position="146"/>
        <end position="180"/>
    </location>
</feature>
<accession>A0A7S3Q8T4</accession>
<dbReference type="PROSITE" id="PS50800">
    <property type="entry name" value="SAP"/>
    <property type="match status" value="1"/>
</dbReference>
<feature type="compositionally biased region" description="Polar residues" evidence="8">
    <location>
        <begin position="379"/>
        <end position="398"/>
    </location>
</feature>
<evidence type="ECO:0000256" key="1">
    <source>
        <dbReference type="ARBA" id="ARBA00004123"/>
    </source>
</evidence>
<feature type="region of interest" description="Disordered" evidence="8">
    <location>
        <begin position="418"/>
        <end position="473"/>
    </location>
</feature>
<keyword evidence="7" id="KW-0539">Nucleus</keyword>
<feature type="region of interest" description="Disordered" evidence="8">
    <location>
        <begin position="614"/>
        <end position="682"/>
    </location>
</feature>
<feature type="compositionally biased region" description="Basic and acidic residues" evidence="8">
    <location>
        <begin position="332"/>
        <end position="342"/>
    </location>
</feature>
<dbReference type="EMBL" id="HBIO01017513">
    <property type="protein sequence ID" value="CAE0468611.1"/>
    <property type="molecule type" value="Transcribed_RNA"/>
</dbReference>
<comment type="subcellular location">
    <subcellularLocation>
        <location evidence="2">Cytoplasm</location>
        <location evidence="2">Cytoskeleton</location>
        <location evidence="2">Spindle</location>
    </subcellularLocation>
    <subcellularLocation>
        <location evidence="1">Nucleus</location>
    </subcellularLocation>
</comment>
<dbReference type="GO" id="GO:0005819">
    <property type="term" value="C:spindle"/>
    <property type="evidence" value="ECO:0007669"/>
    <property type="project" value="UniProtKB-SubCell"/>
</dbReference>
<dbReference type="AlphaFoldDB" id="A0A7S3Q8T4"/>
<evidence type="ECO:0000256" key="2">
    <source>
        <dbReference type="ARBA" id="ARBA00004186"/>
    </source>
</evidence>
<dbReference type="GO" id="GO:0007059">
    <property type="term" value="P:chromosome segregation"/>
    <property type="evidence" value="ECO:0007669"/>
    <property type="project" value="UniProtKB-KW"/>
</dbReference>
<feature type="compositionally biased region" description="Polar residues" evidence="8">
    <location>
        <begin position="419"/>
        <end position="435"/>
    </location>
</feature>
<sequence length="757" mass="83043">MVKSTRDVVTTVVASLEAARETDFEELQIEFETSTRAINGLIESWKRKIIDTGGLSNFKKMKTNQSTGAVIDKENNNPNVQMNINVNTNDAVKKPGRISPSSFSSSSAKNNQTESISEKQENQAQEKVEEPKTAHVEKQNLPKLDVNSMKVAELRKHLRSRGLEQQGLKRTLQLRLQRAIDEENVNEETETDAVLEESTNEDQPQCESDVTGTEQTQGKDEVSADLPMDIIDEKRASIGSAGLEADNVRVEEPNNGAEVGVEDDVSMECSYVAADMNVAELEKMEIVDTQQQLVEVSVAAPQPSSTKPPKKKAFGKKLMKATTKLFSPNKNKSKDKSSKKEQFQGNGSKRTNIDTRMEAESTTSSSSSSSDRHGAALNKKTSANLKNNNTTEANDSSLSPYKRASMVCDMSITEINEEMVQNNSDNAGRNQSSSKHSNDTHHSQASNSTSTAPIRVPLTATKLQPGSTSTATSATYVASTPSLPVKVAGVGPISSSKAQAKKRAIDEARKARLDKIRNKVAQSQASSAIKPNGVGGIPYSAMKSAQKPSTTAPNSAEERKRAIAAQMRSKVIATSSASVPASSIKAHEKPYPASEIKAAAPAAAPIMTTPMHSHDVKFKNTNTSSHKQQQQQQQQKQQAKKVLSPMDTYEMSDREGDSDEESDASDYYEEKGPKKKVPKWAQKDRLLPALERQFLDNPDRVDPDTIFHEVSTCDLEAIFGQRKKRYAKRASTGNWTKDRVTASEKLVYKRKMGFQKR</sequence>
<evidence type="ECO:0000256" key="6">
    <source>
        <dbReference type="ARBA" id="ARBA00023212"/>
    </source>
</evidence>
<dbReference type="InterPro" id="IPR003034">
    <property type="entry name" value="SAP_dom"/>
</dbReference>
<dbReference type="Gene3D" id="6.10.250.2990">
    <property type="match status" value="1"/>
</dbReference>
<dbReference type="InterPro" id="IPR005635">
    <property type="entry name" value="Inner_centromere_prot_ARK-bd"/>
</dbReference>
<feature type="compositionally biased region" description="Polar residues" evidence="8">
    <location>
        <begin position="443"/>
        <end position="452"/>
    </location>
</feature>
<feature type="region of interest" description="Disordered" evidence="8">
    <location>
        <begin position="542"/>
        <end position="563"/>
    </location>
</feature>
<reference evidence="10" key="1">
    <citation type="submission" date="2021-01" db="EMBL/GenBank/DDBJ databases">
        <authorList>
            <person name="Corre E."/>
            <person name="Pelletier E."/>
            <person name="Niang G."/>
            <person name="Scheremetjew M."/>
            <person name="Finn R."/>
            <person name="Kale V."/>
            <person name="Holt S."/>
            <person name="Cochrane G."/>
            <person name="Meng A."/>
            <person name="Brown T."/>
            <person name="Cohen L."/>
        </authorList>
    </citation>
    <scope>NUCLEOTIDE SEQUENCE</scope>
    <source>
        <strain evidence="10">MM31A-1</strain>
    </source>
</reference>
<dbReference type="PANTHER" id="PTHR13142">
    <property type="entry name" value="INNER CENTROMERE PROTEIN"/>
    <property type="match status" value="1"/>
</dbReference>
<feature type="region of interest" description="Disordered" evidence="8">
    <location>
        <begin position="298"/>
        <end position="398"/>
    </location>
</feature>
<dbReference type="Pfam" id="PF02037">
    <property type="entry name" value="SAP"/>
    <property type="match status" value="1"/>
</dbReference>
<dbReference type="Gene3D" id="1.10.720.30">
    <property type="entry name" value="SAP domain"/>
    <property type="match status" value="1"/>
</dbReference>
<evidence type="ECO:0000313" key="10">
    <source>
        <dbReference type="EMBL" id="CAE0468611.1"/>
    </source>
</evidence>
<feature type="compositionally biased region" description="Low complexity" evidence="8">
    <location>
        <begin position="627"/>
        <end position="641"/>
    </location>
</feature>
<name>A0A7S3Q8T4_9STRA</name>
<evidence type="ECO:0000256" key="3">
    <source>
        <dbReference type="ARBA" id="ARBA00010042"/>
    </source>
</evidence>
<dbReference type="GO" id="GO:0005634">
    <property type="term" value="C:nucleus"/>
    <property type="evidence" value="ECO:0007669"/>
    <property type="project" value="UniProtKB-SubCell"/>
</dbReference>
<feature type="compositionally biased region" description="Acidic residues" evidence="8">
    <location>
        <begin position="656"/>
        <end position="667"/>
    </location>
</feature>
<evidence type="ECO:0000256" key="7">
    <source>
        <dbReference type="ARBA" id="ARBA00023242"/>
    </source>
</evidence>
<evidence type="ECO:0000259" key="9">
    <source>
        <dbReference type="PROSITE" id="PS50800"/>
    </source>
</evidence>
<comment type="similarity">
    <text evidence="3">Belongs to the INCENP family.</text>
</comment>
<dbReference type="SMART" id="SM00513">
    <property type="entry name" value="SAP"/>
    <property type="match status" value="1"/>
</dbReference>
<proteinExistence type="inferred from homology"/>
<gene>
    <name evidence="10" type="ORF">CDEB00056_LOCUS13464</name>
</gene>
<feature type="region of interest" description="Disordered" evidence="8">
    <location>
        <begin position="183"/>
        <end position="228"/>
    </location>
</feature>
<keyword evidence="6" id="KW-0206">Cytoskeleton</keyword>
<feature type="compositionally biased region" description="Polar residues" evidence="8">
    <location>
        <begin position="201"/>
        <end position="216"/>
    </location>
</feature>
<evidence type="ECO:0000256" key="5">
    <source>
        <dbReference type="ARBA" id="ARBA00022829"/>
    </source>
</evidence>
<feature type="compositionally biased region" description="Acidic residues" evidence="8">
    <location>
        <begin position="183"/>
        <end position="200"/>
    </location>
</feature>
<evidence type="ECO:0000256" key="8">
    <source>
        <dbReference type="SAM" id="MobiDB-lite"/>
    </source>
</evidence>
<dbReference type="PANTHER" id="PTHR13142:SF1">
    <property type="entry name" value="INNER CENTROMERE PROTEIN"/>
    <property type="match status" value="1"/>
</dbReference>
<dbReference type="Pfam" id="PF03941">
    <property type="entry name" value="INCENP_ARK-bind"/>
    <property type="match status" value="1"/>
</dbReference>
<feature type="compositionally biased region" description="Basic residues" evidence="8">
    <location>
        <begin position="308"/>
        <end position="319"/>
    </location>
</feature>
<evidence type="ECO:0000256" key="4">
    <source>
        <dbReference type="ARBA" id="ARBA00022490"/>
    </source>
</evidence>
<protein>
    <recommendedName>
        <fullName evidence="9">SAP domain-containing protein</fullName>
    </recommendedName>
</protein>